<accession>A0AA37QDY2</accession>
<gene>
    <name evidence="1" type="ORF">rosag_50600</name>
</gene>
<name>A0AA37QDY2_9BACT</name>
<comment type="caution">
    <text evidence="1">The sequence shown here is derived from an EMBL/GenBank/DDBJ whole genome shotgun (WGS) entry which is preliminary data.</text>
</comment>
<dbReference type="AlphaFoldDB" id="A0AA37QDY2"/>
<dbReference type="Proteomes" id="UP001161325">
    <property type="component" value="Unassembled WGS sequence"/>
</dbReference>
<evidence type="ECO:0000313" key="1">
    <source>
        <dbReference type="EMBL" id="GLC28547.1"/>
    </source>
</evidence>
<organism evidence="1 2">
    <name type="scientific">Roseisolibacter agri</name>
    <dbReference type="NCBI Taxonomy" id="2014610"/>
    <lineage>
        <taxon>Bacteria</taxon>
        <taxon>Pseudomonadati</taxon>
        <taxon>Gemmatimonadota</taxon>
        <taxon>Gemmatimonadia</taxon>
        <taxon>Gemmatimonadales</taxon>
        <taxon>Gemmatimonadaceae</taxon>
        <taxon>Roseisolibacter</taxon>
    </lineage>
</organism>
<dbReference type="RefSeq" id="WP_284352943.1">
    <property type="nucleotide sequence ID" value="NZ_BRXS01000012.1"/>
</dbReference>
<protein>
    <submittedName>
        <fullName evidence="1">Uncharacterized protein</fullName>
    </submittedName>
</protein>
<reference evidence="1" key="1">
    <citation type="submission" date="2022-08" db="EMBL/GenBank/DDBJ databases">
        <title>Draft genome sequencing of Roseisolibacter agri AW1220.</title>
        <authorList>
            <person name="Tobiishi Y."/>
            <person name="Tonouchi A."/>
        </authorList>
    </citation>
    <scope>NUCLEOTIDE SEQUENCE</scope>
    <source>
        <strain evidence="1">AW1220</strain>
    </source>
</reference>
<sequence length="121" mass="13101">MTDSQRVRAIALIGAMDGARHLTHTTNFPLDPAKMLPAADVLLLVAGEDAESPGAMLFRYTAHGEIGGDTWHPTAADAREQAGEEYRDALGEWIDVPDDVADAHAFAVQYAAERLDGRDDR</sequence>
<proteinExistence type="predicted"/>
<keyword evidence="2" id="KW-1185">Reference proteome</keyword>
<dbReference type="EMBL" id="BRXS01000012">
    <property type="protein sequence ID" value="GLC28547.1"/>
    <property type="molecule type" value="Genomic_DNA"/>
</dbReference>
<evidence type="ECO:0000313" key="2">
    <source>
        <dbReference type="Proteomes" id="UP001161325"/>
    </source>
</evidence>